<dbReference type="EMBL" id="MLAK01001020">
    <property type="protein sequence ID" value="OHS99169.1"/>
    <property type="molecule type" value="Genomic_DNA"/>
</dbReference>
<feature type="compositionally biased region" description="Polar residues" evidence="1">
    <location>
        <begin position="113"/>
        <end position="133"/>
    </location>
</feature>
<evidence type="ECO:0000313" key="2">
    <source>
        <dbReference type="EMBL" id="OHS99169.1"/>
    </source>
</evidence>
<proteinExistence type="predicted"/>
<sequence length="213" mass="24938">MLGRVVKPEETTYGNDFRHHHVDRIRSRNLSTAVTTGRHYCDTPKSLYRTDHVEMAEKHHYERPKNAKYELYKLPPDYNSTVRPNLDPNPTQTNYQQYFGRCGYTMPTKRGFATTSRQLSKTDQTDLSGTTKGTHYPPGYTGHIPREWKGNRGKQQREDRDLIDITYQYHTNKTGYCGFIPKCENTCATPRRLERTPTTYRDMCDETGFRLVE</sequence>
<reference evidence="2" key="1">
    <citation type="submission" date="2016-10" db="EMBL/GenBank/DDBJ databases">
        <authorList>
            <person name="Benchimol M."/>
            <person name="Almeida L.G."/>
            <person name="Vasconcelos A.T."/>
            <person name="Perreira-Neves A."/>
            <person name="Rosa I.A."/>
            <person name="Tasca T."/>
            <person name="Bogo M.R."/>
            <person name="de Souza W."/>
        </authorList>
    </citation>
    <scope>NUCLEOTIDE SEQUENCE [LARGE SCALE GENOMIC DNA]</scope>
    <source>
        <strain evidence="2">K</strain>
    </source>
</reference>
<organism evidence="2 3">
    <name type="scientific">Tritrichomonas foetus</name>
    <dbReference type="NCBI Taxonomy" id="1144522"/>
    <lineage>
        <taxon>Eukaryota</taxon>
        <taxon>Metamonada</taxon>
        <taxon>Parabasalia</taxon>
        <taxon>Tritrichomonadida</taxon>
        <taxon>Tritrichomonadidae</taxon>
        <taxon>Tritrichomonas</taxon>
    </lineage>
</organism>
<evidence type="ECO:0000256" key="1">
    <source>
        <dbReference type="SAM" id="MobiDB-lite"/>
    </source>
</evidence>
<dbReference type="GeneID" id="94844369"/>
<feature type="compositionally biased region" description="Basic and acidic residues" evidence="1">
    <location>
        <begin position="144"/>
        <end position="157"/>
    </location>
</feature>
<gene>
    <name evidence="2" type="ORF">TRFO_34452</name>
</gene>
<accession>A0A1J4JKK2</accession>
<keyword evidence="3" id="KW-1185">Reference proteome</keyword>
<dbReference type="VEuPathDB" id="TrichDB:TRFO_34452"/>
<protein>
    <submittedName>
        <fullName evidence="2">Uncharacterized protein</fullName>
    </submittedName>
</protein>
<dbReference type="OrthoDB" id="59449at2759"/>
<dbReference type="AlphaFoldDB" id="A0A1J4JKK2"/>
<evidence type="ECO:0000313" key="3">
    <source>
        <dbReference type="Proteomes" id="UP000179807"/>
    </source>
</evidence>
<name>A0A1J4JKK2_9EUKA</name>
<comment type="caution">
    <text evidence="2">The sequence shown here is derived from an EMBL/GenBank/DDBJ whole genome shotgun (WGS) entry which is preliminary data.</text>
</comment>
<dbReference type="RefSeq" id="XP_068352306.1">
    <property type="nucleotide sequence ID" value="XM_068509665.1"/>
</dbReference>
<feature type="region of interest" description="Disordered" evidence="1">
    <location>
        <begin position="113"/>
        <end position="157"/>
    </location>
</feature>
<dbReference type="Proteomes" id="UP000179807">
    <property type="component" value="Unassembled WGS sequence"/>
</dbReference>